<evidence type="ECO:0000313" key="1">
    <source>
        <dbReference type="EMBL" id="CAA9416013.1"/>
    </source>
</evidence>
<accession>A0A6J4PKW3</accession>
<protein>
    <submittedName>
        <fullName evidence="1">Uncharacterized protein</fullName>
    </submittedName>
</protein>
<organism evidence="1">
    <name type="scientific">uncultured Rubrobacteraceae bacterium</name>
    <dbReference type="NCBI Taxonomy" id="349277"/>
    <lineage>
        <taxon>Bacteria</taxon>
        <taxon>Bacillati</taxon>
        <taxon>Actinomycetota</taxon>
        <taxon>Rubrobacteria</taxon>
        <taxon>Rubrobacterales</taxon>
        <taxon>Rubrobacteraceae</taxon>
        <taxon>environmental samples</taxon>
    </lineage>
</organism>
<gene>
    <name evidence="1" type="ORF">AVDCRST_MAG78-694</name>
</gene>
<dbReference type="AlphaFoldDB" id="A0A6J4PKW3"/>
<name>A0A6J4PKW3_9ACTN</name>
<dbReference type="EMBL" id="CADCVB010000053">
    <property type="protein sequence ID" value="CAA9416013.1"/>
    <property type="molecule type" value="Genomic_DNA"/>
</dbReference>
<sequence>MWSRRLKETFAIITIGDGAIELIAPREHSLLWEAGPEGARKVARFFADNPNYMRFLGLAQIGFGVWLALRQYREE</sequence>
<proteinExistence type="predicted"/>
<reference evidence="1" key="1">
    <citation type="submission" date="2020-02" db="EMBL/GenBank/DDBJ databases">
        <authorList>
            <person name="Meier V. D."/>
        </authorList>
    </citation>
    <scope>NUCLEOTIDE SEQUENCE</scope>
    <source>
        <strain evidence="1">AVDCRST_MAG78</strain>
    </source>
</reference>